<sequence>MCLALDRGRPGFVRNFTCSVLLGCLSKRPFYFTYEAFTLCGSIFQLDSVIKRLCNSFGVLQDSATGPSTPFTQRLQAWHVYGLGYAPFAHHYLGYLLRFLFLRVLRCFTSPGCRLLDRLTGYSVKVAPFRDPRITGCLLLPAAFRSLLRLSSAFSAKAFPSCYVVP</sequence>
<evidence type="ECO:0000313" key="1">
    <source>
        <dbReference type="EMBL" id="MPM52269.1"/>
    </source>
</evidence>
<dbReference type="AlphaFoldDB" id="A0A645AGG1"/>
<accession>A0A645AGG1</accession>
<proteinExistence type="predicted"/>
<comment type="caution">
    <text evidence="1">The sequence shown here is derived from an EMBL/GenBank/DDBJ whole genome shotgun (WGS) entry which is preliminary data.</text>
</comment>
<protein>
    <submittedName>
        <fullName evidence="1">Uncharacterized protein</fullName>
    </submittedName>
</protein>
<dbReference type="EMBL" id="VSSQ01013784">
    <property type="protein sequence ID" value="MPM52269.1"/>
    <property type="molecule type" value="Genomic_DNA"/>
</dbReference>
<gene>
    <name evidence="1" type="ORF">SDC9_99028</name>
</gene>
<name>A0A645AGG1_9ZZZZ</name>
<reference evidence="1" key="1">
    <citation type="submission" date="2019-08" db="EMBL/GenBank/DDBJ databases">
        <authorList>
            <person name="Kucharzyk K."/>
            <person name="Murdoch R.W."/>
            <person name="Higgins S."/>
            <person name="Loffler F."/>
        </authorList>
    </citation>
    <scope>NUCLEOTIDE SEQUENCE</scope>
</reference>
<organism evidence="1">
    <name type="scientific">bioreactor metagenome</name>
    <dbReference type="NCBI Taxonomy" id="1076179"/>
    <lineage>
        <taxon>unclassified sequences</taxon>
        <taxon>metagenomes</taxon>
        <taxon>ecological metagenomes</taxon>
    </lineage>
</organism>